<dbReference type="PROSITE" id="PS00758">
    <property type="entry name" value="ARGE_DAPE_CPG2_1"/>
    <property type="match status" value="1"/>
</dbReference>
<dbReference type="CDD" id="cd03884">
    <property type="entry name" value="M20_bAS"/>
    <property type="match status" value="1"/>
</dbReference>
<dbReference type="SUPFAM" id="SSF55031">
    <property type="entry name" value="Bacterial exopeptidase dimerisation domain"/>
    <property type="match status" value="1"/>
</dbReference>
<proteinExistence type="inferred from homology"/>
<dbReference type="Proteomes" id="UP001567538">
    <property type="component" value="Unassembled WGS sequence"/>
</dbReference>
<dbReference type="AlphaFoldDB" id="A0ABD1G0C9"/>
<dbReference type="Pfam" id="PF01546">
    <property type="entry name" value="Peptidase_M20"/>
    <property type="match status" value="1"/>
</dbReference>
<evidence type="ECO:0000256" key="13">
    <source>
        <dbReference type="SAM" id="SignalP"/>
    </source>
</evidence>
<dbReference type="InterPro" id="IPR011650">
    <property type="entry name" value="Peptidase_M20_dimer"/>
</dbReference>
<evidence type="ECO:0000313" key="16">
    <source>
        <dbReference type="Proteomes" id="UP001567538"/>
    </source>
</evidence>
<dbReference type="InterPro" id="IPR010158">
    <property type="entry name" value="Amidase_Cbmase"/>
</dbReference>
<evidence type="ECO:0000256" key="11">
    <source>
        <dbReference type="ARBA" id="ARBA00053003"/>
    </source>
</evidence>
<evidence type="ECO:0000256" key="2">
    <source>
        <dbReference type="ARBA" id="ARBA00004240"/>
    </source>
</evidence>
<keyword evidence="10" id="KW-0464">Manganese</keyword>
<dbReference type="InterPro" id="IPR036264">
    <property type="entry name" value="Bact_exopeptidase_dim_dom"/>
</dbReference>
<evidence type="ECO:0000256" key="5">
    <source>
        <dbReference type="ARBA" id="ARBA00022631"/>
    </source>
</evidence>
<dbReference type="Pfam" id="PF07687">
    <property type="entry name" value="M20_dimer"/>
    <property type="match status" value="1"/>
</dbReference>
<dbReference type="SUPFAM" id="SSF53187">
    <property type="entry name" value="Zn-dependent exopeptidases"/>
    <property type="match status" value="1"/>
</dbReference>
<dbReference type="NCBIfam" id="TIGR01879">
    <property type="entry name" value="hydantase"/>
    <property type="match status" value="1"/>
</dbReference>
<evidence type="ECO:0000256" key="9">
    <source>
        <dbReference type="ARBA" id="ARBA00022824"/>
    </source>
</evidence>
<dbReference type="GO" id="GO:0006144">
    <property type="term" value="P:purine nucleobase metabolic process"/>
    <property type="evidence" value="ECO:0007669"/>
    <property type="project" value="UniProtKB-KW"/>
</dbReference>
<keyword evidence="9" id="KW-0256">Endoplasmic reticulum</keyword>
<evidence type="ECO:0000256" key="12">
    <source>
        <dbReference type="ARBA" id="ARBA00066382"/>
    </source>
</evidence>
<evidence type="ECO:0000259" key="14">
    <source>
        <dbReference type="Pfam" id="PF07687"/>
    </source>
</evidence>
<dbReference type="Gene3D" id="3.30.70.360">
    <property type="match status" value="1"/>
</dbReference>
<evidence type="ECO:0000256" key="1">
    <source>
        <dbReference type="ARBA" id="ARBA00001936"/>
    </source>
</evidence>
<dbReference type="EMBL" id="JBEAFC010000011">
    <property type="protein sequence ID" value="KAL1537550.1"/>
    <property type="molecule type" value="Genomic_DNA"/>
</dbReference>
<evidence type="ECO:0000256" key="10">
    <source>
        <dbReference type="ARBA" id="ARBA00023211"/>
    </source>
</evidence>
<gene>
    <name evidence="15" type="primary">AAH2</name>
    <name evidence="15" type="ORF">AAHA92_30049</name>
</gene>
<dbReference type="GO" id="GO:0046872">
    <property type="term" value="F:metal ion binding"/>
    <property type="evidence" value="ECO:0007669"/>
    <property type="project" value="UniProtKB-KW"/>
</dbReference>
<keyword evidence="8 15" id="KW-0378">Hydrolase</keyword>
<evidence type="ECO:0000256" key="4">
    <source>
        <dbReference type="ARBA" id="ARBA00011738"/>
    </source>
</evidence>
<comment type="caution">
    <text evidence="15">The sequence shown here is derived from an EMBL/GenBank/DDBJ whole genome shotgun (WGS) entry which is preliminary data.</text>
</comment>
<sequence length="492" mass="53097">MPSIPHLSVSLLLLLVTACANGFSEEKKLLHSEILKDEAVARLFELGKVSDSEEFLERTFQSAASVRAGSLIRRWMEDAGLQTWVDQMGNVHGRHEGLNPREKALLMGSHLDTVIDAGVFDGALGIITALSALKVLKIKGMLGNLKRPVEVIAFSDEEGVRFQSTFLGSAAIAGVLPVSTLQVHDKRSVSLTEEVSLIESQNRLTIYDTSSGVTVQGSLRMNSIDISEENLLQLKYDPESVYGYVEVHIEQGPVLENVGLPLGLVKGIAGQTRLKVTVKGTQGHAGTVPMKMRRDPMAGAAELIVLLESLCNQPESFLSYDGQCAASAAQSLAGSLVCTVGEISTWPSASNVIPGQVTFTVDIRAMDDLGREAIIYEFSNRIHQICDKRSVLCFVERKHDADAVACDAELSSKLRSAVYAAVGPLSDDELLDMPVLMSGAGHDAMAMSHLTKVAMLFVRCRSGISHSPAEHVLNDDVWAAGMALLEFLESLV</sequence>
<dbReference type="PANTHER" id="PTHR32494">
    <property type="entry name" value="ALLANTOATE DEIMINASE-RELATED"/>
    <property type="match status" value="1"/>
</dbReference>
<comment type="subunit">
    <text evidence="4">Homodimer.</text>
</comment>
<evidence type="ECO:0000256" key="6">
    <source>
        <dbReference type="ARBA" id="ARBA00022723"/>
    </source>
</evidence>
<name>A0ABD1G0C9_SALDI</name>
<dbReference type="PANTHER" id="PTHR32494:SF19">
    <property type="entry name" value="ALLANTOATE DEIMINASE-RELATED"/>
    <property type="match status" value="1"/>
</dbReference>
<dbReference type="FunFam" id="3.30.70.360:FF:000019">
    <property type="entry name" value="Allantoate deiminase"/>
    <property type="match status" value="1"/>
</dbReference>
<accession>A0ABD1G0C9</accession>
<comment type="catalytic activity">
    <reaction evidence="11">
        <text>allantoate + H2O + 2 H(+) = (S)-2-ureidoglycine + NH4(+) + CO2</text>
        <dbReference type="Rhea" id="RHEA:27485"/>
        <dbReference type="ChEBI" id="CHEBI:15377"/>
        <dbReference type="ChEBI" id="CHEBI:15378"/>
        <dbReference type="ChEBI" id="CHEBI:16526"/>
        <dbReference type="ChEBI" id="CHEBI:17536"/>
        <dbReference type="ChEBI" id="CHEBI:28938"/>
        <dbReference type="ChEBI" id="CHEBI:59947"/>
        <dbReference type="EC" id="3.5.3.9"/>
    </reaction>
</comment>
<dbReference type="Gene3D" id="3.40.630.10">
    <property type="entry name" value="Zn peptidases"/>
    <property type="match status" value="1"/>
</dbReference>
<reference evidence="15 16" key="1">
    <citation type="submission" date="2024-06" db="EMBL/GenBank/DDBJ databases">
        <title>A chromosome level genome sequence of Diviner's sage (Salvia divinorum).</title>
        <authorList>
            <person name="Ford S.A."/>
            <person name="Ro D.-K."/>
            <person name="Ness R.W."/>
            <person name="Phillips M.A."/>
        </authorList>
    </citation>
    <scope>NUCLEOTIDE SEQUENCE [LARGE SCALE GENOMIC DNA]</scope>
    <source>
        <strain evidence="15">SAF-2024a</strain>
        <tissue evidence="15">Leaf</tissue>
    </source>
</reference>
<keyword evidence="5" id="KW-0659">Purine metabolism</keyword>
<dbReference type="InterPro" id="IPR001261">
    <property type="entry name" value="ArgE/DapE_CS"/>
</dbReference>
<comment type="similarity">
    <text evidence="3">Belongs to the peptidase M20A family.</text>
</comment>
<evidence type="ECO:0000313" key="15">
    <source>
        <dbReference type="EMBL" id="KAL1537550.1"/>
    </source>
</evidence>
<evidence type="ECO:0000256" key="3">
    <source>
        <dbReference type="ARBA" id="ARBA00006247"/>
    </source>
</evidence>
<dbReference type="InterPro" id="IPR002933">
    <property type="entry name" value="Peptidase_M20"/>
</dbReference>
<dbReference type="GO" id="GO:0005783">
    <property type="term" value="C:endoplasmic reticulum"/>
    <property type="evidence" value="ECO:0007669"/>
    <property type="project" value="UniProtKB-SubCell"/>
</dbReference>
<feature type="chain" id="PRO_5044804832" description="allantoate deiminase" evidence="13">
    <location>
        <begin position="23"/>
        <end position="492"/>
    </location>
</feature>
<comment type="subcellular location">
    <subcellularLocation>
        <location evidence="2">Endoplasmic reticulum</location>
    </subcellularLocation>
</comment>
<keyword evidence="7 13" id="KW-0732">Signal</keyword>
<protein>
    <recommendedName>
        <fullName evidence="12">allantoate deiminase</fullName>
        <ecNumber evidence="12">3.5.3.9</ecNumber>
    </recommendedName>
</protein>
<feature type="signal peptide" evidence="13">
    <location>
        <begin position="1"/>
        <end position="22"/>
    </location>
</feature>
<evidence type="ECO:0000256" key="8">
    <source>
        <dbReference type="ARBA" id="ARBA00022801"/>
    </source>
</evidence>
<keyword evidence="6" id="KW-0479">Metal-binding</keyword>
<organism evidence="15 16">
    <name type="scientific">Salvia divinorum</name>
    <name type="common">Maria pastora</name>
    <name type="synonym">Diviner's sage</name>
    <dbReference type="NCBI Taxonomy" id="28513"/>
    <lineage>
        <taxon>Eukaryota</taxon>
        <taxon>Viridiplantae</taxon>
        <taxon>Streptophyta</taxon>
        <taxon>Embryophyta</taxon>
        <taxon>Tracheophyta</taxon>
        <taxon>Spermatophyta</taxon>
        <taxon>Magnoliopsida</taxon>
        <taxon>eudicotyledons</taxon>
        <taxon>Gunneridae</taxon>
        <taxon>Pentapetalae</taxon>
        <taxon>asterids</taxon>
        <taxon>lamiids</taxon>
        <taxon>Lamiales</taxon>
        <taxon>Lamiaceae</taxon>
        <taxon>Nepetoideae</taxon>
        <taxon>Mentheae</taxon>
        <taxon>Salviinae</taxon>
        <taxon>Salvia</taxon>
        <taxon>Salvia subgen. Calosphace</taxon>
    </lineage>
</organism>
<evidence type="ECO:0000256" key="7">
    <source>
        <dbReference type="ARBA" id="ARBA00022729"/>
    </source>
</evidence>
<dbReference type="GO" id="GO:0047652">
    <property type="term" value="F:allantoate deiminase activity"/>
    <property type="evidence" value="ECO:0007669"/>
    <property type="project" value="UniProtKB-EC"/>
</dbReference>
<dbReference type="EC" id="3.5.3.9" evidence="12"/>
<comment type="cofactor">
    <cofactor evidence="1">
        <name>Mn(2+)</name>
        <dbReference type="ChEBI" id="CHEBI:29035"/>
    </cofactor>
</comment>
<feature type="domain" description="Peptidase M20 dimerisation" evidence="14">
    <location>
        <begin position="270"/>
        <end position="383"/>
    </location>
</feature>
<keyword evidence="16" id="KW-1185">Reference proteome</keyword>